<feature type="binding site" evidence="13">
    <location>
        <position position="232"/>
    </location>
    <ligand>
        <name>Zn(2+)</name>
        <dbReference type="ChEBI" id="CHEBI:29105"/>
        <label>1</label>
        <note>catalytic</note>
    </ligand>
</feature>
<comment type="cofactor">
    <cofactor evidence="13">
        <name>Zn(2+)</name>
        <dbReference type="ChEBI" id="CHEBI:29105"/>
    </cofactor>
    <text evidence="13">Binds 2 Zn(2+) ions per subunit. One is catalytic and the other provides a structural contribution.</text>
</comment>
<evidence type="ECO:0000256" key="13">
    <source>
        <dbReference type="PIRSR" id="PIRSR001359-3"/>
    </source>
</evidence>
<dbReference type="Proteomes" id="UP000676409">
    <property type="component" value="Chromosome"/>
</dbReference>
<keyword evidence="7 13" id="KW-0479">Metal-binding</keyword>
<evidence type="ECO:0000256" key="12">
    <source>
        <dbReference type="PIRSR" id="PIRSR001359-2"/>
    </source>
</evidence>
<sequence>MARITLRQLLDHAAEHGYGVPAFNINNMEQGLAIMQAADSLKAPVIIQASRGARSYANDIVLAKLIDALVELYPHIPVCMHQDHGNNEATCATAIQHGFTSVMMDGSLMGDAKTPASYEYNVDITRRVTDMAHWVGASVEGELGVLGSLETGQGEKEDGHGFEGTLGHDQLLTDPDQAVDFVAKTQVDALAIAMGTSHGAYKFTRKPDGDILAMSVIEEIHRRLPNTHLVMHGSSTVPQDLQDIINQYGGAIPQTWGVPIEEIQRGIKNGVRKINIDTDCRLAMTGQIRRVLSETPEEFDPRKYLKPALEAMSKVCKQRFEEFGAVGHADRIKPLPLSAMAKRYASGELNPKFGVSKAAAE</sequence>
<gene>
    <name evidence="15" type="primary">fba</name>
    <name evidence="15" type="ORF">KCG34_16090</name>
</gene>
<evidence type="ECO:0000256" key="14">
    <source>
        <dbReference type="RuleBase" id="RU365019"/>
    </source>
</evidence>
<accession>A0A975IT84</accession>
<dbReference type="PANTHER" id="PTHR30304">
    <property type="entry name" value="D-TAGATOSE-1,6-BISPHOSPHATE ALDOLASE"/>
    <property type="match status" value="1"/>
</dbReference>
<evidence type="ECO:0000256" key="2">
    <source>
        <dbReference type="ARBA" id="ARBA00002181"/>
    </source>
</evidence>
<keyword evidence="16" id="KW-1185">Reference proteome</keyword>
<dbReference type="PANTHER" id="PTHR30304:SF0">
    <property type="entry name" value="D-TAGATOSE-1,6-BISPHOSPHATE ALDOLASE SUBUNIT GATY-RELATED"/>
    <property type="match status" value="1"/>
</dbReference>
<evidence type="ECO:0000256" key="3">
    <source>
        <dbReference type="ARBA" id="ARBA00004714"/>
    </source>
</evidence>
<feature type="binding site" evidence="13">
    <location>
        <position position="198"/>
    </location>
    <ligand>
        <name>Zn(2+)</name>
        <dbReference type="ChEBI" id="CHEBI:29105"/>
        <label>1</label>
        <note>catalytic</note>
    </ligand>
</feature>
<keyword evidence="9 14" id="KW-0324">Glycolysis</keyword>
<evidence type="ECO:0000256" key="7">
    <source>
        <dbReference type="ARBA" id="ARBA00022723"/>
    </source>
</evidence>
<evidence type="ECO:0000256" key="9">
    <source>
        <dbReference type="ARBA" id="ARBA00023152"/>
    </source>
</evidence>
<dbReference type="KEGG" id="caul:KCG34_16090"/>
<dbReference type="GO" id="GO:0019253">
    <property type="term" value="P:reductive pentose-phosphate cycle"/>
    <property type="evidence" value="ECO:0007669"/>
    <property type="project" value="UniProtKB-KW"/>
</dbReference>
<dbReference type="InterPro" id="IPR000771">
    <property type="entry name" value="FBA_II"/>
</dbReference>
<evidence type="ECO:0000256" key="10">
    <source>
        <dbReference type="ARBA" id="ARBA00023239"/>
    </source>
</evidence>
<evidence type="ECO:0000256" key="1">
    <source>
        <dbReference type="ARBA" id="ARBA00000441"/>
    </source>
</evidence>
<feature type="binding site" evidence="12">
    <location>
        <begin position="233"/>
        <end position="235"/>
    </location>
    <ligand>
        <name>dihydroxyacetone phosphate</name>
        <dbReference type="ChEBI" id="CHEBI:57642"/>
    </ligand>
</feature>
<dbReference type="InterPro" id="IPR013785">
    <property type="entry name" value="Aldolase_TIM"/>
</dbReference>
<dbReference type="InterPro" id="IPR006412">
    <property type="entry name" value="Fruct_bisP_Calv"/>
</dbReference>
<evidence type="ECO:0000256" key="4">
    <source>
        <dbReference type="ARBA" id="ARBA00005215"/>
    </source>
</evidence>
<keyword evidence="6" id="KW-0113">Calvin cycle</keyword>
<reference evidence="15" key="1">
    <citation type="submission" date="2021-04" db="EMBL/GenBank/DDBJ databases">
        <title>The complete genome sequence of Caulobacter sp. S6.</title>
        <authorList>
            <person name="Tang Y."/>
            <person name="Ouyang W."/>
            <person name="Liu Q."/>
            <person name="Huang B."/>
            <person name="Guo Z."/>
            <person name="Lei P."/>
        </authorList>
    </citation>
    <scope>NUCLEOTIDE SEQUENCE</scope>
    <source>
        <strain evidence="15">S6</strain>
    </source>
</reference>
<feature type="binding site" evidence="12">
    <location>
        <begin position="275"/>
        <end position="278"/>
    </location>
    <ligand>
        <name>dihydroxyacetone phosphate</name>
        <dbReference type="ChEBI" id="CHEBI:57642"/>
    </ligand>
</feature>
<comment type="pathway">
    <text evidence="3 14">Carbohydrate degradation; glycolysis; D-glyceraldehyde 3-phosphate and glycerone phosphate from D-glucose: step 4/4.</text>
</comment>
<keyword evidence="8 13" id="KW-0862">Zinc</keyword>
<dbReference type="PROSITE" id="PS00602">
    <property type="entry name" value="ALDOLASE_CLASS_II_1"/>
    <property type="match status" value="1"/>
</dbReference>
<dbReference type="CDD" id="cd00947">
    <property type="entry name" value="TBP_aldolase_IIB"/>
    <property type="match status" value="1"/>
</dbReference>
<evidence type="ECO:0000256" key="11">
    <source>
        <dbReference type="PIRSR" id="PIRSR001359-1"/>
    </source>
</evidence>
<dbReference type="NCBIfam" id="TIGR00167">
    <property type="entry name" value="cbbA"/>
    <property type="match status" value="1"/>
</dbReference>
<dbReference type="Gene3D" id="3.20.20.70">
    <property type="entry name" value="Aldolase class I"/>
    <property type="match status" value="1"/>
</dbReference>
<dbReference type="GO" id="GO:0004332">
    <property type="term" value="F:fructose-bisphosphate aldolase activity"/>
    <property type="evidence" value="ECO:0007669"/>
    <property type="project" value="UniProtKB-EC"/>
</dbReference>
<dbReference type="RefSeq" id="WP_211936649.1">
    <property type="nucleotide sequence ID" value="NZ_CP073078.1"/>
</dbReference>
<dbReference type="SUPFAM" id="SSF51569">
    <property type="entry name" value="Aldolase"/>
    <property type="match status" value="1"/>
</dbReference>
<dbReference type="NCBIfam" id="TIGR01521">
    <property type="entry name" value="FruBisAldo_II_B"/>
    <property type="match status" value="1"/>
</dbReference>
<dbReference type="PIRSF" id="PIRSF001359">
    <property type="entry name" value="F_bP_aldolase_II"/>
    <property type="match status" value="1"/>
</dbReference>
<dbReference type="Pfam" id="PF01116">
    <property type="entry name" value="F_bP_aldolase"/>
    <property type="match status" value="1"/>
</dbReference>
<evidence type="ECO:0000256" key="6">
    <source>
        <dbReference type="ARBA" id="ARBA00022567"/>
    </source>
</evidence>
<feature type="binding site" evidence="12">
    <location>
        <position position="199"/>
    </location>
    <ligand>
        <name>dihydroxyacetone phosphate</name>
        <dbReference type="ChEBI" id="CHEBI:57642"/>
    </ligand>
</feature>
<feature type="active site" description="Proton donor" evidence="11">
    <location>
        <position position="83"/>
    </location>
</feature>
<dbReference type="EC" id="4.1.2.13" evidence="14"/>
<name>A0A975IT84_9CAUL</name>
<evidence type="ECO:0000256" key="8">
    <source>
        <dbReference type="ARBA" id="ARBA00022833"/>
    </source>
</evidence>
<organism evidence="15 16">
    <name type="scientific">Phenylobacterium montanum</name>
    <dbReference type="NCBI Taxonomy" id="2823693"/>
    <lineage>
        <taxon>Bacteria</taxon>
        <taxon>Pseudomonadati</taxon>
        <taxon>Pseudomonadota</taxon>
        <taxon>Alphaproteobacteria</taxon>
        <taxon>Caulobacterales</taxon>
        <taxon>Caulobacteraceae</taxon>
        <taxon>Phenylobacterium</taxon>
    </lineage>
</organism>
<evidence type="ECO:0000313" key="16">
    <source>
        <dbReference type="Proteomes" id="UP000676409"/>
    </source>
</evidence>
<dbReference type="GO" id="GO:0008270">
    <property type="term" value="F:zinc ion binding"/>
    <property type="evidence" value="ECO:0007669"/>
    <property type="project" value="InterPro"/>
</dbReference>
<dbReference type="AlphaFoldDB" id="A0A975IT84"/>
<comment type="catalytic activity">
    <reaction evidence="1 14">
        <text>beta-D-fructose 1,6-bisphosphate = D-glyceraldehyde 3-phosphate + dihydroxyacetone phosphate</text>
        <dbReference type="Rhea" id="RHEA:14729"/>
        <dbReference type="ChEBI" id="CHEBI:32966"/>
        <dbReference type="ChEBI" id="CHEBI:57642"/>
        <dbReference type="ChEBI" id="CHEBI:59776"/>
        <dbReference type="EC" id="4.1.2.13"/>
    </reaction>
</comment>
<dbReference type="FunFam" id="3.20.20.70:FF:000111">
    <property type="entry name" value="Fructose-1,6-bisphosphate aldolase"/>
    <property type="match status" value="1"/>
</dbReference>
<feature type="binding site" evidence="13">
    <location>
        <position position="142"/>
    </location>
    <ligand>
        <name>Zn(2+)</name>
        <dbReference type="ChEBI" id="CHEBI:29105"/>
        <label>2</label>
    </ligand>
</feature>
<protein>
    <recommendedName>
        <fullName evidence="14">Fructose-1,6-bisphosphate aldolase</fullName>
        <shortName evidence="14">FBP aldolase</shortName>
        <ecNumber evidence="14">4.1.2.13</ecNumber>
    </recommendedName>
</protein>
<keyword evidence="10 14" id="KW-0456">Lyase</keyword>
<comment type="cofactor">
    <cofactor evidence="14">
        <name>Zn(2+)</name>
        <dbReference type="ChEBI" id="CHEBI:29105"/>
    </cofactor>
    <text evidence="14">One is catalytic and the other provides a structural contribution.</text>
</comment>
<dbReference type="EMBL" id="CP073078">
    <property type="protein sequence ID" value="QUD86597.1"/>
    <property type="molecule type" value="Genomic_DNA"/>
</dbReference>
<dbReference type="GO" id="GO:0006096">
    <property type="term" value="P:glycolytic process"/>
    <property type="evidence" value="ECO:0007669"/>
    <property type="project" value="UniProtKB-KW"/>
</dbReference>
<evidence type="ECO:0000313" key="15">
    <source>
        <dbReference type="EMBL" id="QUD86597.1"/>
    </source>
</evidence>
<feature type="binding site" evidence="13">
    <location>
        <position position="84"/>
    </location>
    <ligand>
        <name>Zn(2+)</name>
        <dbReference type="ChEBI" id="CHEBI:29105"/>
        <label>1</label>
        <note>catalytic</note>
    </ligand>
</feature>
<comment type="pathway">
    <text evidence="4">Carbohydrate biosynthesis; Calvin cycle.</text>
</comment>
<dbReference type="PROSITE" id="PS00806">
    <property type="entry name" value="ALDOLASE_CLASS_II_2"/>
    <property type="match status" value="1"/>
</dbReference>
<feature type="binding site" evidence="13">
    <location>
        <position position="105"/>
    </location>
    <ligand>
        <name>Zn(2+)</name>
        <dbReference type="ChEBI" id="CHEBI:29105"/>
        <label>2</label>
    </ligand>
</feature>
<comment type="function">
    <text evidence="2 14">Catalyzes the aldol condensation of dihydroxyacetone phosphate (DHAP or glycerone-phosphate) with glyceraldehyde 3-phosphate (G3P) to form fructose 1,6-bisphosphate (FBP) in gluconeogenesis and the reverse reaction in glycolysis.</text>
</comment>
<comment type="similarity">
    <text evidence="5 14">Belongs to the class II fructose-bisphosphate aldolase family.</text>
</comment>
<proteinExistence type="inferred from homology"/>
<evidence type="ECO:0000256" key="5">
    <source>
        <dbReference type="ARBA" id="ARBA00005812"/>
    </source>
</evidence>
<dbReference type="InterPro" id="IPR050246">
    <property type="entry name" value="Class_II_FBP_aldolase"/>
</dbReference>